<dbReference type="PROSITE" id="PS50883">
    <property type="entry name" value="EAL"/>
    <property type="match status" value="1"/>
</dbReference>
<accession>A0A0H2YTQ1</accession>
<dbReference type="PANTHER" id="PTHR33121">
    <property type="entry name" value="CYCLIC DI-GMP PHOSPHODIESTERASE PDEF"/>
    <property type="match status" value="1"/>
</dbReference>
<dbReference type="SMART" id="SM00062">
    <property type="entry name" value="PBPb"/>
    <property type="match status" value="1"/>
</dbReference>
<dbReference type="STRING" id="195103.CPF_0908"/>
<dbReference type="Pfam" id="PF00563">
    <property type="entry name" value="EAL"/>
    <property type="match status" value="1"/>
</dbReference>
<dbReference type="SUPFAM" id="SSF141868">
    <property type="entry name" value="EAL domain-like"/>
    <property type="match status" value="1"/>
</dbReference>
<proteinExistence type="predicted"/>
<dbReference type="Gene3D" id="3.20.20.450">
    <property type="entry name" value="EAL domain"/>
    <property type="match status" value="1"/>
</dbReference>
<dbReference type="Gene3D" id="3.40.190.10">
    <property type="entry name" value="Periplasmic binding protein-like II"/>
    <property type="match status" value="2"/>
</dbReference>
<dbReference type="KEGG" id="cpf:CPF_0908"/>
<dbReference type="InterPro" id="IPR050706">
    <property type="entry name" value="Cyclic-di-GMP_PDE-like"/>
</dbReference>
<keyword evidence="3" id="KW-1185">Reference proteome</keyword>
<dbReference type="AlphaFoldDB" id="A0A0H2YTQ1"/>
<dbReference type="GO" id="GO:0071111">
    <property type="term" value="F:cyclic-guanylate-specific phosphodiesterase activity"/>
    <property type="evidence" value="ECO:0007669"/>
    <property type="project" value="InterPro"/>
</dbReference>
<dbReference type="CDD" id="cd01948">
    <property type="entry name" value="EAL"/>
    <property type="match status" value="1"/>
</dbReference>
<dbReference type="HOGENOM" id="CLU_037504_0_0_9"/>
<organism evidence="2 3">
    <name type="scientific">Clostridium perfringens (strain ATCC 13124 / DSM 756 / JCM 1290 / NCIMB 6125 / NCTC 8237 / Type A)</name>
    <dbReference type="NCBI Taxonomy" id="195103"/>
    <lineage>
        <taxon>Bacteria</taxon>
        <taxon>Bacillati</taxon>
        <taxon>Bacillota</taxon>
        <taxon>Clostridia</taxon>
        <taxon>Eubacteriales</taxon>
        <taxon>Clostridiaceae</taxon>
        <taxon>Clostridium</taxon>
    </lineage>
</organism>
<dbReference type="InterPro" id="IPR035919">
    <property type="entry name" value="EAL_sf"/>
</dbReference>
<dbReference type="PaxDb" id="195103-CPF_0908"/>
<dbReference type="PANTHER" id="PTHR33121:SF71">
    <property type="entry name" value="OXYGEN SENSOR PROTEIN DOSP"/>
    <property type="match status" value="1"/>
</dbReference>
<dbReference type="RefSeq" id="WP_011590430.1">
    <property type="nucleotide sequence ID" value="NC_008261.1"/>
</dbReference>
<name>A0A0H2YTQ1_CLOP1</name>
<reference evidence="2 3" key="1">
    <citation type="journal article" date="2006" name="Genome Res.">
        <title>Skewed genomic variability in strains of the toxigenic bacterial pathogen, Clostridium perfringens.</title>
        <authorList>
            <person name="Myers G.S."/>
            <person name="Rasko D.A."/>
            <person name="Cheung J.K."/>
            <person name="Ravel J."/>
            <person name="Seshadri R."/>
            <person name="Deboy R.T."/>
            <person name="Ren Q."/>
            <person name="Varga J."/>
            <person name="Awad M.M."/>
            <person name="Brinkac L.M."/>
            <person name="Daugherty S.C."/>
            <person name="Haft D.H."/>
            <person name="Dodson R.J."/>
            <person name="Madupu R."/>
            <person name="Nelson W.C."/>
            <person name="Rosovitz M.J."/>
            <person name="Sullivan S.A."/>
            <person name="Khouri H."/>
            <person name="Dimitrov G.I."/>
            <person name="Watkins K.L."/>
            <person name="Mulligan S."/>
            <person name="Benton J."/>
            <person name="Radune D."/>
            <person name="Fisher D.J."/>
            <person name="Atkins H.S."/>
            <person name="Hiscox T."/>
            <person name="Jost B.H."/>
            <person name="Billington S.J."/>
            <person name="Songer J.G."/>
            <person name="McClane B.A."/>
            <person name="Titball R.W."/>
            <person name="Rood J.I."/>
            <person name="Melville S.B."/>
            <person name="Paulsen I.T."/>
        </authorList>
    </citation>
    <scope>NUCLEOTIDE SEQUENCE [LARGE SCALE GENOMIC DNA]</scope>
    <source>
        <strain evidence="3">ATCC 13124 / DSM 756 / JCM 1290 / NCIMB 6125 / NCTC 8237 / S 107 / Type A</strain>
    </source>
</reference>
<sequence length="546" mass="64542">MKKRVFWVSIVFLIIITVLGITIKFDGKKVNCNRKTVKVGFYEYYPYYYLNKNSMPDGYYNEILELICNKLDLNYKYVDCNVTDALEKLKSGQIDLVFGISKTPDREKEYEFTDHYLNNDNFAIYTNKNIKNGDLKALNGLKMGFLKGEENNEWILRLLKDKGINVKPIDVSNYPEDEEYLYNNKVDFVVENTRSNINYENKNIKKIFEFSSGPVYIVSRKGNEKLIEGIDSVLGELEEDEEQKDINLYSKYFDEHLDKLKNEKLLVVIFLIIISLFIYKKRKNKIFAIRTKRKIRDYIKNDKYILYYQPIVDPKKNRVKGFESLLRLNKDGKILTPYSFIKEIEDNNMSLEVSLWLLKKVILDYRIIKDYDMVKGRDFYISLNVSFKEIENPKFLRSLMKIAKDYKIDDCNICLEIVEKFGMEDIGRIQSAIRIIKEYGFLIAIDDFGVEYSNLDLLNKIDSDIVKLDKYFADNLDKSIINEKTVEFISEICIIANRTIVFEGIEEQYQVDIVKAFPYEKIYIQGYFYSKPVDIENLKDFKFKDS</sequence>
<dbReference type="Proteomes" id="UP000001823">
    <property type="component" value="Chromosome"/>
</dbReference>
<dbReference type="Pfam" id="PF00497">
    <property type="entry name" value="SBP_bac_3"/>
    <property type="match status" value="1"/>
</dbReference>
<dbReference type="InterPro" id="IPR001638">
    <property type="entry name" value="Solute-binding_3/MltF_N"/>
</dbReference>
<feature type="domain" description="EAL" evidence="1">
    <location>
        <begin position="288"/>
        <end position="546"/>
    </location>
</feature>
<gene>
    <name evidence="2" type="ordered locus">CPF_0908</name>
</gene>
<dbReference type="InterPro" id="IPR001633">
    <property type="entry name" value="EAL_dom"/>
</dbReference>
<evidence type="ECO:0000259" key="1">
    <source>
        <dbReference type="PROSITE" id="PS50883"/>
    </source>
</evidence>
<dbReference type="SMART" id="SM00052">
    <property type="entry name" value="EAL"/>
    <property type="match status" value="1"/>
</dbReference>
<evidence type="ECO:0000313" key="2">
    <source>
        <dbReference type="EMBL" id="ABG84136.1"/>
    </source>
</evidence>
<dbReference type="EMBL" id="CP000246">
    <property type="protein sequence ID" value="ABG84136.1"/>
    <property type="molecule type" value="Genomic_DNA"/>
</dbReference>
<dbReference type="eggNOG" id="COG5001">
    <property type="taxonomic scope" value="Bacteria"/>
</dbReference>
<evidence type="ECO:0000313" key="3">
    <source>
        <dbReference type="Proteomes" id="UP000001823"/>
    </source>
</evidence>
<dbReference type="SUPFAM" id="SSF53850">
    <property type="entry name" value="Periplasmic binding protein-like II"/>
    <property type="match status" value="1"/>
</dbReference>
<protein>
    <submittedName>
        <fullName evidence="2">EAL domain protein</fullName>
    </submittedName>
</protein>